<proteinExistence type="inferred from homology"/>
<dbReference type="InterPro" id="IPR054566">
    <property type="entry name" value="ManC/GMP-like_b-helix"/>
</dbReference>
<evidence type="ECO:0000313" key="10">
    <source>
        <dbReference type="EMBL" id="PSR30945.1"/>
    </source>
</evidence>
<evidence type="ECO:0000259" key="9">
    <source>
        <dbReference type="Pfam" id="PF22640"/>
    </source>
</evidence>
<dbReference type="PANTHER" id="PTHR46390:SF1">
    <property type="entry name" value="MANNOSE-1-PHOSPHATE GUANYLYLTRANSFERASE"/>
    <property type="match status" value="1"/>
</dbReference>
<evidence type="ECO:0000256" key="2">
    <source>
        <dbReference type="ARBA" id="ARBA00012387"/>
    </source>
</evidence>
<dbReference type="GO" id="GO:0009298">
    <property type="term" value="P:GDP-mannose biosynthetic process"/>
    <property type="evidence" value="ECO:0007669"/>
    <property type="project" value="TreeGrafter"/>
</dbReference>
<dbReference type="SUPFAM" id="SSF53448">
    <property type="entry name" value="Nucleotide-diphospho-sugar transferases"/>
    <property type="match status" value="1"/>
</dbReference>
<keyword evidence="5" id="KW-0547">Nucleotide-binding</keyword>
<dbReference type="InterPro" id="IPR051161">
    <property type="entry name" value="Mannose-6P_isomerase_type2"/>
</dbReference>
<dbReference type="PANTHER" id="PTHR46390">
    <property type="entry name" value="MANNOSE-1-PHOSPHATE GUANYLYLTRANSFERASE"/>
    <property type="match status" value="1"/>
</dbReference>
<evidence type="ECO:0000313" key="11">
    <source>
        <dbReference type="Proteomes" id="UP000242972"/>
    </source>
</evidence>
<evidence type="ECO:0000256" key="4">
    <source>
        <dbReference type="ARBA" id="ARBA00022695"/>
    </source>
</evidence>
<feature type="domain" description="Nucleotidyl transferase" evidence="8">
    <location>
        <begin position="6"/>
        <end position="274"/>
    </location>
</feature>
<accession>A0A2T2X8Y2</accession>
<dbReference type="CDD" id="cd02509">
    <property type="entry name" value="GDP-M1P_Guanylyltransferase"/>
    <property type="match status" value="1"/>
</dbReference>
<dbReference type="Pfam" id="PF00483">
    <property type="entry name" value="NTP_transferase"/>
    <property type="match status" value="1"/>
</dbReference>
<dbReference type="GO" id="GO:0005525">
    <property type="term" value="F:GTP binding"/>
    <property type="evidence" value="ECO:0007669"/>
    <property type="project" value="UniProtKB-KW"/>
</dbReference>
<evidence type="ECO:0000259" key="8">
    <source>
        <dbReference type="Pfam" id="PF00483"/>
    </source>
</evidence>
<keyword evidence="3 10" id="KW-0808">Transferase</keyword>
<evidence type="ECO:0000256" key="1">
    <source>
        <dbReference type="ARBA" id="ARBA00006115"/>
    </source>
</evidence>
<dbReference type="InterPro" id="IPR029044">
    <property type="entry name" value="Nucleotide-diphossugar_trans"/>
</dbReference>
<comment type="similarity">
    <text evidence="1">Belongs to the mannose-6-phosphate isomerase type 2 family.</text>
</comment>
<dbReference type="AlphaFoldDB" id="A0A2T2X8Y2"/>
<dbReference type="SUPFAM" id="SSF159283">
    <property type="entry name" value="Guanosine diphospho-D-mannose pyrophosphorylase/mannose-6-phosphate isomerase linker domain"/>
    <property type="match status" value="1"/>
</dbReference>
<evidence type="ECO:0000256" key="3">
    <source>
        <dbReference type="ARBA" id="ARBA00022679"/>
    </source>
</evidence>
<dbReference type="Gene3D" id="3.90.550.10">
    <property type="entry name" value="Spore Coat Polysaccharide Biosynthesis Protein SpsA, Chain A"/>
    <property type="match status" value="1"/>
</dbReference>
<keyword evidence="4 10" id="KW-0548">Nucleotidyltransferase</keyword>
<dbReference type="GO" id="GO:0004475">
    <property type="term" value="F:mannose-1-phosphate guanylyltransferase (GTP) activity"/>
    <property type="evidence" value="ECO:0007669"/>
    <property type="project" value="UniProtKB-EC"/>
</dbReference>
<dbReference type="Pfam" id="PF22640">
    <property type="entry name" value="ManC_GMP_beta-helix"/>
    <property type="match status" value="1"/>
</dbReference>
<dbReference type="EC" id="2.7.7.13" evidence="2"/>
<evidence type="ECO:0000256" key="7">
    <source>
        <dbReference type="ARBA" id="ARBA00047343"/>
    </source>
</evidence>
<dbReference type="FunFam" id="3.90.550.10:FF:000046">
    <property type="entry name" value="Mannose-1-phosphate guanylyltransferase (GDP)"/>
    <property type="match status" value="1"/>
</dbReference>
<dbReference type="InterPro" id="IPR005835">
    <property type="entry name" value="NTP_transferase_dom"/>
</dbReference>
<name>A0A2T2X8Y2_9FIRM</name>
<comment type="caution">
    <text evidence="10">The sequence shown here is derived from an EMBL/GenBank/DDBJ whole genome shotgun (WGS) entry which is preliminary data.</text>
</comment>
<comment type="catalytic activity">
    <reaction evidence="7">
        <text>alpha-D-mannose 1-phosphate + GTP + H(+) = GDP-alpha-D-mannose + diphosphate</text>
        <dbReference type="Rhea" id="RHEA:15229"/>
        <dbReference type="ChEBI" id="CHEBI:15378"/>
        <dbReference type="ChEBI" id="CHEBI:33019"/>
        <dbReference type="ChEBI" id="CHEBI:37565"/>
        <dbReference type="ChEBI" id="CHEBI:57527"/>
        <dbReference type="ChEBI" id="CHEBI:58409"/>
        <dbReference type="EC" id="2.7.7.13"/>
    </reaction>
</comment>
<organism evidence="10 11">
    <name type="scientific">Sulfobacillus benefaciens</name>
    <dbReference type="NCBI Taxonomy" id="453960"/>
    <lineage>
        <taxon>Bacteria</taxon>
        <taxon>Bacillati</taxon>
        <taxon>Bacillota</taxon>
        <taxon>Clostridia</taxon>
        <taxon>Eubacteriales</taxon>
        <taxon>Clostridiales Family XVII. Incertae Sedis</taxon>
        <taxon>Sulfobacillus</taxon>
    </lineage>
</organism>
<dbReference type="InterPro" id="IPR049577">
    <property type="entry name" value="GMPP_N"/>
</dbReference>
<gene>
    <name evidence="10" type="ORF">C7B46_17395</name>
</gene>
<feature type="domain" description="MannoseP isomerase/GMP-like beta-helix" evidence="9">
    <location>
        <begin position="287"/>
        <end position="341"/>
    </location>
</feature>
<evidence type="ECO:0000256" key="6">
    <source>
        <dbReference type="ARBA" id="ARBA00023134"/>
    </source>
</evidence>
<evidence type="ECO:0000256" key="5">
    <source>
        <dbReference type="ARBA" id="ARBA00022741"/>
    </source>
</evidence>
<keyword evidence="6" id="KW-0342">GTP-binding</keyword>
<protein>
    <recommendedName>
        <fullName evidence="2">mannose-1-phosphate guanylyltransferase</fullName>
        <ecNumber evidence="2">2.7.7.13</ecNumber>
    </recommendedName>
</protein>
<dbReference type="Proteomes" id="UP000242972">
    <property type="component" value="Unassembled WGS sequence"/>
</dbReference>
<reference evidence="10 11" key="1">
    <citation type="journal article" date="2014" name="BMC Genomics">
        <title>Comparison of environmental and isolate Sulfobacillus genomes reveals diverse carbon, sulfur, nitrogen, and hydrogen metabolisms.</title>
        <authorList>
            <person name="Justice N.B."/>
            <person name="Norman A."/>
            <person name="Brown C.T."/>
            <person name="Singh A."/>
            <person name="Thomas B.C."/>
            <person name="Banfield J.F."/>
        </authorList>
    </citation>
    <scope>NUCLEOTIDE SEQUENCE [LARGE SCALE GENOMIC DNA]</scope>
    <source>
        <strain evidence="10">AMDSBA4</strain>
    </source>
</reference>
<dbReference type="EMBL" id="PXYW01000071">
    <property type="protein sequence ID" value="PSR30945.1"/>
    <property type="molecule type" value="Genomic_DNA"/>
</dbReference>
<sequence>MARWLIILAGGRGERFWPLSRMMHPKQFLTLMGDRSMIRSTRDRVRPLIDPAHTWVVTGQDYVRKVQANLPDIPTGHILGEPVGRNTAPSIAWAAAHIQQIDPDGTLLVLPSDHMIQQEEQFRKLVVKAMNAAEQYGGFYTFGIVPTHPETGYGYIEHDGMAFGDSLVLTVHQFIEKPPLEDAETMVASGSYFWNSGMFVFKVGELMAAVERHLPELHRGLVALVAEPDHVNEIFPELPQVSIDHGIMERVENVYVLPAAIGWDDVGTFAALARHLPRNDEQNAAKGHAIFVDSQNVTAISEGPVVSFVGVKDLFVVATKDAVLILSPERSQDVRKVVQALKEAQHDHLL</sequence>